<dbReference type="InterPro" id="IPR036005">
    <property type="entry name" value="Creatinase/aminopeptidase-like"/>
</dbReference>
<reference evidence="3" key="1">
    <citation type="submission" date="2020-08" db="EMBL/GenBank/DDBJ databases">
        <title>Genome public.</title>
        <authorList>
            <person name="Liu C."/>
            <person name="Sun Q."/>
        </authorList>
    </citation>
    <scope>NUCLEOTIDE SEQUENCE</scope>
    <source>
        <strain evidence="3">NSJ-51</strain>
    </source>
</reference>
<feature type="domain" description="Peptidase M24" evidence="1">
    <location>
        <begin position="154"/>
        <end position="353"/>
    </location>
</feature>
<dbReference type="PANTHER" id="PTHR46112">
    <property type="entry name" value="AMINOPEPTIDASE"/>
    <property type="match status" value="1"/>
</dbReference>
<dbReference type="Pfam" id="PF00557">
    <property type="entry name" value="Peptidase_M24"/>
    <property type="match status" value="1"/>
</dbReference>
<keyword evidence="3" id="KW-0645">Protease</keyword>
<proteinExistence type="predicted"/>
<dbReference type="SUPFAM" id="SSF53092">
    <property type="entry name" value="Creatinase/prolidase N-terminal domain"/>
    <property type="match status" value="1"/>
</dbReference>
<dbReference type="Gene3D" id="3.40.350.10">
    <property type="entry name" value="Creatinase/prolidase N-terminal domain"/>
    <property type="match status" value="1"/>
</dbReference>
<name>A0A8J6J6H6_9FIRM</name>
<dbReference type="Gene3D" id="3.90.230.10">
    <property type="entry name" value="Creatinase/methionine aminopeptidase superfamily"/>
    <property type="match status" value="1"/>
</dbReference>
<dbReference type="Proteomes" id="UP000661435">
    <property type="component" value="Unassembled WGS sequence"/>
</dbReference>
<dbReference type="RefSeq" id="WP_186908417.1">
    <property type="nucleotide sequence ID" value="NZ_JACOPP010000020.1"/>
</dbReference>
<dbReference type="Pfam" id="PF01321">
    <property type="entry name" value="Creatinase_N"/>
    <property type="match status" value="1"/>
</dbReference>
<dbReference type="SUPFAM" id="SSF55920">
    <property type="entry name" value="Creatinase/aminopeptidase"/>
    <property type="match status" value="1"/>
</dbReference>
<sequence length="377" mass="42038">MDERRKERDRRLELFNQLMEQAGLDALIFTSTAQQTCQMAVKYATNYTLNTRRDFAYMARGGMLNLLVPTVGQQFHARTLSWLPEENIRCGDMLQEVLAFIRSLPQEHPRIGLYEPKELPICIYRELTDTNAEFVDITARLTELRAPKSEYELELIRAASQIAVGSFEWVLKHIRPGVTEQEIVGGAEGFLRARGAEDSLVLIRAEKPHTFITRAQNKPIRPNEVFVYSCEMAGPGGYWTQMVRPIFLERGCAPEAYEVLQVIREALAAGEAAARPGNRICDVDEAIAQVVKKRGCHAGVWSGHGMGADLGDGIDIGAPNKMELKPNMILTLHPSVVGRSDGLLYGNTYAVTETGVQNLTDAYTGSSYLEDLLEEMG</sequence>
<keyword evidence="3" id="KW-0031">Aminopeptidase</keyword>
<dbReference type="InterPro" id="IPR050659">
    <property type="entry name" value="Peptidase_M24B"/>
</dbReference>
<dbReference type="AlphaFoldDB" id="A0A8J6J6H6"/>
<dbReference type="InterPro" id="IPR000587">
    <property type="entry name" value="Creatinase_N"/>
</dbReference>
<evidence type="ECO:0000313" key="3">
    <source>
        <dbReference type="EMBL" id="MBC5734593.1"/>
    </source>
</evidence>
<keyword evidence="3" id="KW-0378">Hydrolase</keyword>
<protein>
    <submittedName>
        <fullName evidence="3">Aminopeptidase P family protein</fullName>
    </submittedName>
</protein>
<dbReference type="GO" id="GO:0004177">
    <property type="term" value="F:aminopeptidase activity"/>
    <property type="evidence" value="ECO:0007669"/>
    <property type="project" value="UniProtKB-KW"/>
</dbReference>
<organism evidence="3 4">
    <name type="scientific">Lawsonibacter hominis</name>
    <dbReference type="NCBI Taxonomy" id="2763053"/>
    <lineage>
        <taxon>Bacteria</taxon>
        <taxon>Bacillati</taxon>
        <taxon>Bacillota</taxon>
        <taxon>Clostridia</taxon>
        <taxon>Eubacteriales</taxon>
        <taxon>Oscillospiraceae</taxon>
        <taxon>Lawsonibacter</taxon>
    </lineage>
</organism>
<evidence type="ECO:0000313" key="4">
    <source>
        <dbReference type="Proteomes" id="UP000661435"/>
    </source>
</evidence>
<feature type="domain" description="Creatinase N-terminal" evidence="2">
    <location>
        <begin position="11"/>
        <end position="146"/>
    </location>
</feature>
<keyword evidence="4" id="KW-1185">Reference proteome</keyword>
<accession>A0A8J6J6H6</accession>
<dbReference type="InterPro" id="IPR000994">
    <property type="entry name" value="Pept_M24"/>
</dbReference>
<dbReference type="EMBL" id="JACOPP010000020">
    <property type="protein sequence ID" value="MBC5734593.1"/>
    <property type="molecule type" value="Genomic_DNA"/>
</dbReference>
<gene>
    <name evidence="3" type="ORF">H8S57_12790</name>
</gene>
<dbReference type="PANTHER" id="PTHR46112:SF2">
    <property type="entry name" value="XAA-PRO AMINOPEPTIDASE P-RELATED"/>
    <property type="match status" value="1"/>
</dbReference>
<comment type="caution">
    <text evidence="3">The sequence shown here is derived from an EMBL/GenBank/DDBJ whole genome shotgun (WGS) entry which is preliminary data.</text>
</comment>
<evidence type="ECO:0000259" key="2">
    <source>
        <dbReference type="Pfam" id="PF01321"/>
    </source>
</evidence>
<evidence type="ECO:0000259" key="1">
    <source>
        <dbReference type="Pfam" id="PF00557"/>
    </source>
</evidence>
<dbReference type="InterPro" id="IPR029149">
    <property type="entry name" value="Creatin/AminoP/Spt16_N"/>
</dbReference>
<dbReference type="CDD" id="cd01066">
    <property type="entry name" value="APP_MetAP"/>
    <property type="match status" value="1"/>
</dbReference>